<dbReference type="EMBL" id="BIFR01000002">
    <property type="protein sequence ID" value="GCE14905.1"/>
    <property type="molecule type" value="Genomic_DNA"/>
</dbReference>
<dbReference type="Proteomes" id="UP000287352">
    <property type="component" value="Unassembled WGS sequence"/>
</dbReference>
<comment type="caution">
    <text evidence="1">The sequence shown here is derived from an EMBL/GenBank/DDBJ whole genome shotgun (WGS) entry which is preliminary data.</text>
</comment>
<gene>
    <name evidence="1" type="ORF">KTT_47640</name>
</gene>
<organism evidence="1 2">
    <name type="scientific">Tengunoibacter tsumagoiensis</name>
    <dbReference type="NCBI Taxonomy" id="2014871"/>
    <lineage>
        <taxon>Bacteria</taxon>
        <taxon>Bacillati</taxon>
        <taxon>Chloroflexota</taxon>
        <taxon>Ktedonobacteria</taxon>
        <taxon>Ktedonobacterales</taxon>
        <taxon>Dictyobacteraceae</taxon>
        <taxon>Tengunoibacter</taxon>
    </lineage>
</organism>
<proteinExistence type="predicted"/>
<sequence length="69" mass="7988">MSWKTINTILALAAVDETFCHELLKNPVVAIQMRQFSLSSEEQMKISRIRASDLSEFSKMVLILFRQNE</sequence>
<dbReference type="OrthoDB" id="165959at2"/>
<reference evidence="2" key="1">
    <citation type="submission" date="2018-12" db="EMBL/GenBank/DDBJ databases">
        <title>Tengunoibacter tsumagoiensis gen. nov., sp. nov., Dictyobacter kobayashii sp. nov., D. alpinus sp. nov., and D. joshuensis sp. nov. and description of Dictyobacteraceae fam. nov. within the order Ktedonobacterales isolated from Tengu-no-mugimeshi.</title>
        <authorList>
            <person name="Wang C.M."/>
            <person name="Zheng Y."/>
            <person name="Sakai Y."/>
            <person name="Toyoda A."/>
            <person name="Minakuchi Y."/>
            <person name="Abe K."/>
            <person name="Yokota A."/>
            <person name="Yabe S."/>
        </authorList>
    </citation>
    <scope>NUCLEOTIDE SEQUENCE [LARGE SCALE GENOMIC DNA]</scope>
    <source>
        <strain evidence="2">Uno3</strain>
    </source>
</reference>
<evidence type="ECO:0000313" key="1">
    <source>
        <dbReference type="EMBL" id="GCE14905.1"/>
    </source>
</evidence>
<dbReference type="AlphaFoldDB" id="A0A402A787"/>
<protein>
    <submittedName>
        <fullName evidence="1">Uncharacterized protein</fullName>
    </submittedName>
</protein>
<dbReference type="RefSeq" id="WP_126582433.1">
    <property type="nucleotide sequence ID" value="NZ_BIFR01000002.1"/>
</dbReference>
<keyword evidence="2" id="KW-1185">Reference proteome</keyword>
<accession>A0A402A787</accession>
<evidence type="ECO:0000313" key="2">
    <source>
        <dbReference type="Proteomes" id="UP000287352"/>
    </source>
</evidence>
<name>A0A402A787_9CHLR</name>